<evidence type="ECO:0000313" key="4">
    <source>
        <dbReference type="Proteomes" id="UP000518892"/>
    </source>
</evidence>
<accession>A0A7W5HLC5</accession>
<dbReference type="Proteomes" id="UP000518892">
    <property type="component" value="Unassembled WGS sequence"/>
</dbReference>
<keyword evidence="4" id="KW-1185">Reference proteome</keyword>
<dbReference type="RefSeq" id="WP_183383440.1">
    <property type="nucleotide sequence ID" value="NZ_JACHXR010000004.1"/>
</dbReference>
<dbReference type="Gene3D" id="3.40.228.10">
    <property type="entry name" value="Dimethylsulfoxide Reductase, domain 2"/>
    <property type="match status" value="1"/>
</dbReference>
<name>A0A7W5HLC5_9GAMM</name>
<dbReference type="Gene3D" id="2.20.25.90">
    <property type="entry name" value="ADC-like domains"/>
    <property type="match status" value="1"/>
</dbReference>
<organism evidence="3 4">
    <name type="scientific">Halomonas stenophila</name>
    <dbReference type="NCBI Taxonomy" id="795312"/>
    <lineage>
        <taxon>Bacteria</taxon>
        <taxon>Pseudomonadati</taxon>
        <taxon>Pseudomonadota</taxon>
        <taxon>Gammaproteobacteria</taxon>
        <taxon>Oceanospirillales</taxon>
        <taxon>Halomonadaceae</taxon>
        <taxon>Halomonas</taxon>
    </lineage>
</organism>
<dbReference type="InterPro" id="IPR017896">
    <property type="entry name" value="4Fe4S_Fe-S-bd"/>
</dbReference>
<dbReference type="Pfam" id="PF12838">
    <property type="entry name" value="Fer4_7"/>
    <property type="match status" value="1"/>
</dbReference>
<dbReference type="SUPFAM" id="SSF53706">
    <property type="entry name" value="Formate dehydrogenase/DMSO reductase, domains 1-3"/>
    <property type="match status" value="1"/>
</dbReference>
<dbReference type="EMBL" id="JACHXR010000004">
    <property type="protein sequence ID" value="MBB3230938.1"/>
    <property type="molecule type" value="Genomic_DNA"/>
</dbReference>
<dbReference type="Gene3D" id="3.30.2070.10">
    <property type="entry name" value="Formate dehydrogenase/DMSO reductase"/>
    <property type="match status" value="1"/>
</dbReference>
<dbReference type="CDD" id="cd02784">
    <property type="entry name" value="MopB_CT_PHLH"/>
    <property type="match status" value="1"/>
</dbReference>
<dbReference type="Gene3D" id="3.30.70.20">
    <property type="match status" value="2"/>
</dbReference>
<dbReference type="Gene3D" id="3.40.50.740">
    <property type="match status" value="1"/>
</dbReference>
<dbReference type="SUPFAM" id="SSF54862">
    <property type="entry name" value="4Fe-4S ferredoxins"/>
    <property type="match status" value="1"/>
</dbReference>
<dbReference type="CDD" id="cd10551">
    <property type="entry name" value="PsrB"/>
    <property type="match status" value="1"/>
</dbReference>
<reference evidence="3 4" key="1">
    <citation type="submission" date="2020-08" db="EMBL/GenBank/DDBJ databases">
        <title>Genomic Encyclopedia of Type Strains, Phase III (KMG-III): the genomes of soil and plant-associated and newly described type strains.</title>
        <authorList>
            <person name="Whitman W."/>
        </authorList>
    </citation>
    <scope>NUCLEOTIDE SEQUENCE [LARGE SCALE GENOMIC DNA]</scope>
    <source>
        <strain evidence="3 4">CECT 7744</strain>
    </source>
</reference>
<feature type="domain" description="4Fe-4S ferredoxin-type" evidence="2">
    <location>
        <begin position="809"/>
        <end position="840"/>
    </location>
</feature>
<dbReference type="SUPFAM" id="SSF50692">
    <property type="entry name" value="ADC-like"/>
    <property type="match status" value="1"/>
</dbReference>
<comment type="caution">
    <text evidence="3">The sequence shown here is derived from an EMBL/GenBank/DDBJ whole genome shotgun (WGS) entry which is preliminary data.</text>
</comment>
<evidence type="ECO:0000313" key="3">
    <source>
        <dbReference type="EMBL" id="MBB3230938.1"/>
    </source>
</evidence>
<evidence type="ECO:0000259" key="2">
    <source>
        <dbReference type="PROSITE" id="PS51379"/>
    </source>
</evidence>
<dbReference type="AlphaFoldDB" id="A0A7W5HLC5"/>
<evidence type="ECO:0000256" key="1">
    <source>
        <dbReference type="SAM" id="MobiDB-lite"/>
    </source>
</evidence>
<dbReference type="PROSITE" id="PS51379">
    <property type="entry name" value="4FE4S_FER_2"/>
    <property type="match status" value="3"/>
</dbReference>
<sequence>MPSMNAGIWQSLRDELAQRRGVHYWRSLEELAERPEFDAFLADEFPRWHALWEAPVARRRVLKLMAASLALAGLTGCDSSPSEEIVPYVDMPEGLTPGIPRQYATSIPIDGYAHGVLAQVHEGRPVKVEGNPDHPSTLGACDSVSQASILSLYDPDRAGAVKQRGHVAPFRDFLSDLRRQRMAWDADRGERLALVTGPLTSPSELAQVEALLARWPRTRWFRHVAIDRSGVPDGMRQLFGRALEPVYRLDRARIVVALDADLLQAQPGFLRYAHDLMAGRRPRDDAAALTRLYAAEATPSITGCRADHRLRLRADRVEALTRQLATRLGIDGLATDHPAIDEAWLSAVADDLARHAPHVAVVAGDQQPAALHAIVQAINHRLGAYATTVQAIEPVDASHRAEPLVPLVDAMQAGEIDSLVIMGTNPAYSAPGELAFAEACQRVPWRCHFGTTFDETARLVHWHIPATHPLESWGDARAHDGTVGLLQPVIRPLHDGRTPLQFYRALLAGVDDDPRALLQGFWQGTTPTERFEPRWRQWLHDGLIAGSAPQAQRVTPRERWHAGLAVGDRVDAGLVLQLRPDPALRDGEHANNGWLQELPNPLTKLTWGNALLIAPALAEARALAEGDEVRLSVAGRHLDVPAYVLPGMPDDGLALTLGHGRRAAGRVAEGIGSDAYRLQQAASPWVMPARLEATGRRRVLATTQNHHAMEGRDLIRAASLETYRHDPTFAQREIPHASLYPEPWPAERQSPHAWGMVIDLSACIGCNACVTACQAENNIPIVGPEEVSRGREMHWIRVDRYFEGPLDDPRLVFQPVTCMHCENAPCEYVCPVGATQHTADGLNAMIYNRCVGTRYCSQNCPYKVRRFNWFQYTGEQASYPLPAAAHNPEVTLRAEGVMEKCTYCVQRIRRKTLDAELENRPLADGELQTACQQTCPTRAIVFGDLNRQDSAVRRLSEHPLSYGLLENLNVRPRTRYLAAVTHPNPALASPGEPETPARPGPDPSVGHYTPPVATKGGHQA</sequence>
<dbReference type="Gene3D" id="2.40.40.20">
    <property type="match status" value="1"/>
</dbReference>
<dbReference type="PANTHER" id="PTHR42783:SF3">
    <property type="entry name" value="GLUTAMATE SYNTHASE [NADPH] SMALL CHAIN-RELATED"/>
    <property type="match status" value="1"/>
</dbReference>
<feature type="domain" description="4Fe-4S ferredoxin-type" evidence="2">
    <location>
        <begin position="754"/>
        <end position="784"/>
    </location>
</feature>
<dbReference type="InterPro" id="IPR009010">
    <property type="entry name" value="Asp_de-COase-like_dom_sf"/>
</dbReference>
<feature type="region of interest" description="Disordered" evidence="1">
    <location>
        <begin position="983"/>
        <end position="1020"/>
    </location>
</feature>
<feature type="domain" description="4Fe-4S ferredoxin-type" evidence="2">
    <location>
        <begin position="841"/>
        <end position="870"/>
    </location>
</feature>
<gene>
    <name evidence="3" type="ORF">FHR97_001790</name>
</gene>
<dbReference type="InterPro" id="IPR030948">
    <property type="entry name" value="TAT_var_transloc_signal_dom"/>
</dbReference>
<proteinExistence type="predicted"/>
<protein>
    <submittedName>
        <fullName evidence="3">Molybdopterin-containing oxidoreductase family iron-sulfur binding subunit</fullName>
    </submittedName>
</protein>
<dbReference type="NCBIfam" id="TIGR04519">
    <property type="entry name" value="MoCo_extend_TAT"/>
    <property type="match status" value="1"/>
</dbReference>
<dbReference type="PANTHER" id="PTHR42783">
    <property type="entry name" value="GLUTAMATE SYNTHASE [NADPH] SMALL CHAIN"/>
    <property type="match status" value="1"/>
</dbReference>